<protein>
    <submittedName>
        <fullName evidence="2">Uncharacterized protein</fullName>
    </submittedName>
</protein>
<organism evidence="2 3">
    <name type="scientific">Allacma fusca</name>
    <dbReference type="NCBI Taxonomy" id="39272"/>
    <lineage>
        <taxon>Eukaryota</taxon>
        <taxon>Metazoa</taxon>
        <taxon>Ecdysozoa</taxon>
        <taxon>Arthropoda</taxon>
        <taxon>Hexapoda</taxon>
        <taxon>Collembola</taxon>
        <taxon>Symphypleona</taxon>
        <taxon>Sminthuridae</taxon>
        <taxon>Allacma</taxon>
    </lineage>
</organism>
<name>A0A8J2KX26_9HEXA</name>
<evidence type="ECO:0000313" key="3">
    <source>
        <dbReference type="Proteomes" id="UP000708208"/>
    </source>
</evidence>
<comment type="caution">
    <text evidence="2">The sequence shown here is derived from an EMBL/GenBank/DDBJ whole genome shotgun (WGS) entry which is preliminary data.</text>
</comment>
<feature type="non-terminal residue" evidence="2">
    <location>
        <position position="1"/>
    </location>
</feature>
<sequence>QVANLPVPQTTKVLSAQMSKPDVGKLPQPPLVKPLKVPVHRPAQEVVDEDPTVSADKQSK</sequence>
<feature type="region of interest" description="Disordered" evidence="1">
    <location>
        <begin position="15"/>
        <end position="60"/>
    </location>
</feature>
<proteinExistence type="predicted"/>
<evidence type="ECO:0000313" key="2">
    <source>
        <dbReference type="EMBL" id="CAG7820854.1"/>
    </source>
</evidence>
<gene>
    <name evidence="2" type="ORF">AFUS01_LOCUS31225</name>
</gene>
<dbReference type="AlphaFoldDB" id="A0A8J2KX26"/>
<reference evidence="2" key="1">
    <citation type="submission" date="2021-06" db="EMBL/GenBank/DDBJ databases">
        <authorList>
            <person name="Hodson N. C."/>
            <person name="Mongue J. A."/>
            <person name="Jaron S. K."/>
        </authorList>
    </citation>
    <scope>NUCLEOTIDE SEQUENCE</scope>
</reference>
<evidence type="ECO:0000256" key="1">
    <source>
        <dbReference type="SAM" id="MobiDB-lite"/>
    </source>
</evidence>
<dbReference type="EMBL" id="CAJVCH010492157">
    <property type="protein sequence ID" value="CAG7820854.1"/>
    <property type="molecule type" value="Genomic_DNA"/>
</dbReference>
<accession>A0A8J2KX26</accession>
<dbReference type="Proteomes" id="UP000708208">
    <property type="component" value="Unassembled WGS sequence"/>
</dbReference>
<keyword evidence="3" id="KW-1185">Reference proteome</keyword>